<dbReference type="Gene3D" id="1.10.238.10">
    <property type="entry name" value="EF-hand"/>
    <property type="match status" value="2"/>
</dbReference>
<evidence type="ECO:0000256" key="2">
    <source>
        <dbReference type="ARBA" id="ARBA00022837"/>
    </source>
</evidence>
<dbReference type="InterPro" id="IPR002048">
    <property type="entry name" value="EF_hand_dom"/>
</dbReference>
<dbReference type="AlphaFoldDB" id="A0A6B9IMH7"/>
<dbReference type="CDD" id="cd00051">
    <property type="entry name" value="EFh"/>
    <property type="match status" value="2"/>
</dbReference>
<evidence type="ECO:0000256" key="1">
    <source>
        <dbReference type="ARBA" id="ARBA00022737"/>
    </source>
</evidence>
<dbReference type="GO" id="GO:0005509">
    <property type="term" value="F:calcium ion binding"/>
    <property type="evidence" value="ECO:0007669"/>
    <property type="project" value="InterPro"/>
</dbReference>
<accession>A0A6B9IMH7</accession>
<feature type="chain" id="PRO_5025357694" evidence="3">
    <location>
        <begin position="23"/>
        <end position="206"/>
    </location>
</feature>
<feature type="signal peptide" evidence="3">
    <location>
        <begin position="1"/>
        <end position="22"/>
    </location>
</feature>
<name>A0A6B9IMH7_9EUPU</name>
<dbReference type="Pfam" id="PF13499">
    <property type="entry name" value="EF-hand_7"/>
    <property type="match status" value="1"/>
</dbReference>
<dbReference type="InterPro" id="IPR050145">
    <property type="entry name" value="Centrin_CML-like"/>
</dbReference>
<dbReference type="EMBL" id="MK986829">
    <property type="protein sequence ID" value="QGZ07371.1"/>
    <property type="molecule type" value="mRNA"/>
</dbReference>
<keyword evidence="1" id="KW-0677">Repeat</keyword>
<proteinExistence type="evidence at transcript level"/>
<organism evidence="5">
    <name type="scientific">Onchidium reevesii</name>
    <dbReference type="NCBI Taxonomy" id="2547651"/>
    <lineage>
        <taxon>Eukaryota</taxon>
        <taxon>Metazoa</taxon>
        <taxon>Spiralia</taxon>
        <taxon>Lophotrochozoa</taxon>
        <taxon>Mollusca</taxon>
        <taxon>Gastropoda</taxon>
        <taxon>Heterobranchia</taxon>
        <taxon>Euthyneura</taxon>
        <taxon>Panpulmonata</taxon>
        <taxon>Eupulmonata</taxon>
        <taxon>Systellommatophora</taxon>
        <taxon>Onchidioidea</taxon>
        <taxon>Onchidiidae</taxon>
        <taxon>Onchidium</taxon>
    </lineage>
</organism>
<dbReference type="InterPro" id="IPR011992">
    <property type="entry name" value="EF-hand-dom_pair"/>
</dbReference>
<keyword evidence="2" id="KW-0106">Calcium</keyword>
<dbReference type="SUPFAM" id="SSF47473">
    <property type="entry name" value="EF-hand"/>
    <property type="match status" value="1"/>
</dbReference>
<evidence type="ECO:0000256" key="3">
    <source>
        <dbReference type="SAM" id="SignalP"/>
    </source>
</evidence>
<reference evidence="5" key="1">
    <citation type="submission" date="2019-05" db="EMBL/GenBank/DDBJ databases">
        <title>Cloning and expression analysis of calmodulin-like protein in onchidium reevesii.</title>
        <authorList>
            <person name="Liang W."/>
            <person name="Yang T."/>
            <person name="Shen H."/>
        </authorList>
    </citation>
    <scope>NUCLEOTIDE SEQUENCE</scope>
</reference>
<dbReference type="PANTHER" id="PTHR23050">
    <property type="entry name" value="CALCIUM BINDING PROTEIN"/>
    <property type="match status" value="1"/>
</dbReference>
<evidence type="ECO:0000313" key="5">
    <source>
        <dbReference type="EMBL" id="QGZ07371.1"/>
    </source>
</evidence>
<feature type="domain" description="EF-hand" evidence="4">
    <location>
        <begin position="137"/>
        <end position="172"/>
    </location>
</feature>
<dbReference type="PROSITE" id="PS50222">
    <property type="entry name" value="EF_HAND_2"/>
    <property type="match status" value="1"/>
</dbReference>
<dbReference type="InterPro" id="IPR018247">
    <property type="entry name" value="EF_Hand_1_Ca_BS"/>
</dbReference>
<dbReference type="PROSITE" id="PS00018">
    <property type="entry name" value="EF_HAND_1"/>
    <property type="match status" value="1"/>
</dbReference>
<evidence type="ECO:0000259" key="4">
    <source>
        <dbReference type="PROSITE" id="PS50222"/>
    </source>
</evidence>
<protein>
    <submittedName>
        <fullName evidence="5">Calmodulin-like protein</fullName>
    </submittedName>
</protein>
<sequence>MTPFSTLCLSLVAAMLVVGGFGAKLSEPSPMEGFHSANLPLDPLFTAHSRQTRSATGGVPCVSVYFLNELKERFIRWMDHNNDGRSTFDEVRNYLRRFKPNVPNETVTAFIGRRDSNGNGDIDFVPEYVEDLSAPDYSLAGATEWFNLQDTNDDGFVTEQELMQVATAIGMSPQEALNTVRGYYMTADQNGDSKLSFDEFKTLYHQ</sequence>
<keyword evidence="3" id="KW-0732">Signal</keyword>